<evidence type="ECO:0000259" key="1">
    <source>
        <dbReference type="Pfam" id="PF12937"/>
    </source>
</evidence>
<reference evidence="3" key="1">
    <citation type="submission" date="2013-05" db="EMBL/GenBank/DDBJ databases">
        <title>The Genome sequence of Mucor circinelloides f. circinelloides 1006PhL.</title>
        <authorList>
            <consortium name="The Broad Institute Genomics Platform"/>
            <person name="Cuomo C."/>
            <person name="Earl A."/>
            <person name="Findley K."/>
            <person name="Lee S.C."/>
            <person name="Walker B."/>
            <person name="Young S."/>
            <person name="Zeng Q."/>
            <person name="Gargeya S."/>
            <person name="Fitzgerald M."/>
            <person name="Haas B."/>
            <person name="Abouelleil A."/>
            <person name="Allen A.W."/>
            <person name="Alvarado L."/>
            <person name="Arachchi H.M."/>
            <person name="Berlin A.M."/>
            <person name="Chapman S.B."/>
            <person name="Gainer-Dewar J."/>
            <person name="Goldberg J."/>
            <person name="Griggs A."/>
            <person name="Gujja S."/>
            <person name="Hansen M."/>
            <person name="Howarth C."/>
            <person name="Imamovic A."/>
            <person name="Ireland A."/>
            <person name="Larimer J."/>
            <person name="McCowan C."/>
            <person name="Murphy C."/>
            <person name="Pearson M."/>
            <person name="Poon T.W."/>
            <person name="Priest M."/>
            <person name="Roberts A."/>
            <person name="Saif S."/>
            <person name="Shea T."/>
            <person name="Sisk P."/>
            <person name="Sykes S."/>
            <person name="Wortman J."/>
            <person name="Nusbaum C."/>
            <person name="Birren B."/>
        </authorList>
    </citation>
    <scope>NUCLEOTIDE SEQUENCE [LARGE SCALE GENOMIC DNA]</scope>
    <source>
        <strain evidence="3">1006PhL</strain>
    </source>
</reference>
<dbReference type="Pfam" id="PF12937">
    <property type="entry name" value="F-box-like"/>
    <property type="match status" value="1"/>
</dbReference>
<name>S2J177_MUCC1</name>
<sequence length="641" mass="73929">MYWDQLPFEILQRIFHFVDSAYADHPNRQDVFIDLQLVCKSWHKAAYEAFYQEVSLSEEHVQFAALASTQVGSLVKRVTFLFDFPSNKEASAIVQSIIRNCPNIEEIYTASDAGRQLVWTLLVSDDVKMKRLKTLGQEGCNAFDTNVYTDVALKYKDTFTQLYLLNNNANSNVRTNVLHQPLVRHLSKFTALQHLIVNSTFRFSHDRLDQLLNDCPSTLHKLVFEKIRLEADTPLPEVIDTMTHAKQLSISQCDIRPISLSYLIRKLKGLQELELDYLCSQASNSWWDQLSAFCLPIQIYEINIKLTDEQIFFQLDKCFDLIQKSVPVRCINNKRELHIYGLKEDDYLGLIDHHVRLTRGSSSQTLVIDPYDFEGVSIVDILDLAKQYLPNSIRIDFENIEDMYQTFLARDVDDKNTQQFLTADEIKHIMVQHHNVDVNSSWAIVNQVHHLLRQAEPASLHFRNMVMLHTESPDVTPVKKLSLLSFDTSILQHNVLPQLSNVLHRIDRLEITSCAILADEPHVLKLFLPSTTIRTLSLIVRPLLGNDAYRDRYFKNCFLENLELLKAVSLKGQYTLKIETSEKTHVSRRKGSREALGVSVDITSGTKDNFLIWIKCADLEEFRISSDWNHAFEKVANIDIT</sequence>
<dbReference type="OrthoDB" id="2213129at2759"/>
<keyword evidence="3" id="KW-1185">Reference proteome</keyword>
<feature type="domain" description="F-box" evidence="1">
    <location>
        <begin position="3"/>
        <end position="55"/>
    </location>
</feature>
<evidence type="ECO:0000313" key="2">
    <source>
        <dbReference type="EMBL" id="EPB83324.1"/>
    </source>
</evidence>
<dbReference type="VEuPathDB" id="FungiDB:HMPREF1544_09914"/>
<dbReference type="Gene3D" id="3.80.10.10">
    <property type="entry name" value="Ribonuclease Inhibitor"/>
    <property type="match status" value="1"/>
</dbReference>
<organism evidence="2 3">
    <name type="scientific">Mucor circinelloides f. circinelloides (strain 1006PhL)</name>
    <name type="common">Mucormycosis agent</name>
    <name type="synonym">Calyptromyces circinelloides</name>
    <dbReference type="NCBI Taxonomy" id="1220926"/>
    <lineage>
        <taxon>Eukaryota</taxon>
        <taxon>Fungi</taxon>
        <taxon>Fungi incertae sedis</taxon>
        <taxon>Mucoromycota</taxon>
        <taxon>Mucoromycotina</taxon>
        <taxon>Mucoromycetes</taxon>
        <taxon>Mucorales</taxon>
        <taxon>Mucorineae</taxon>
        <taxon>Mucoraceae</taxon>
        <taxon>Mucor</taxon>
    </lineage>
</organism>
<dbReference type="InParanoid" id="S2J177"/>
<dbReference type="AlphaFoldDB" id="S2J177"/>
<dbReference type="Proteomes" id="UP000014254">
    <property type="component" value="Unassembled WGS sequence"/>
</dbReference>
<dbReference type="InterPro" id="IPR032675">
    <property type="entry name" value="LRR_dom_sf"/>
</dbReference>
<dbReference type="OMA" id="INSTHYY"/>
<dbReference type="SUPFAM" id="SSF52047">
    <property type="entry name" value="RNI-like"/>
    <property type="match status" value="1"/>
</dbReference>
<accession>S2J177</accession>
<dbReference type="EMBL" id="KE124075">
    <property type="protein sequence ID" value="EPB83324.1"/>
    <property type="molecule type" value="Genomic_DNA"/>
</dbReference>
<gene>
    <name evidence="2" type="ORF">HMPREF1544_09914</name>
</gene>
<proteinExistence type="predicted"/>
<dbReference type="Gene3D" id="1.20.1280.50">
    <property type="match status" value="1"/>
</dbReference>
<dbReference type="InterPro" id="IPR001810">
    <property type="entry name" value="F-box_dom"/>
</dbReference>
<protein>
    <recommendedName>
        <fullName evidence="1">F-box domain-containing protein</fullName>
    </recommendedName>
</protein>
<evidence type="ECO:0000313" key="3">
    <source>
        <dbReference type="Proteomes" id="UP000014254"/>
    </source>
</evidence>